<dbReference type="InterPro" id="IPR021324">
    <property type="entry name" value="DUF2929"/>
</dbReference>
<gene>
    <name evidence="2" type="ORF">SAMN05421767_1296</name>
</gene>
<dbReference type="STRING" id="137733.SAMN05421767_1296"/>
<accession>A0A1H9MPZ8</accession>
<sequence>MKYIVTLFWGLILGQVTFYLGTALGGMEYNFQSAVALGIGISILVYILEAFFIKPTKEGTVEATKK</sequence>
<dbReference type="AlphaFoldDB" id="A0A1H9MPZ8"/>
<dbReference type="Pfam" id="PF11151">
    <property type="entry name" value="DUF2929"/>
    <property type="match status" value="1"/>
</dbReference>
<dbReference type="RefSeq" id="WP_089747162.1">
    <property type="nucleotide sequence ID" value="NZ_FOGF01000029.1"/>
</dbReference>
<evidence type="ECO:0000313" key="2">
    <source>
        <dbReference type="EMBL" id="SER25780.1"/>
    </source>
</evidence>
<feature type="transmembrane region" description="Helical" evidence="1">
    <location>
        <begin position="7"/>
        <end position="27"/>
    </location>
</feature>
<reference evidence="2 3" key="1">
    <citation type="submission" date="2016-10" db="EMBL/GenBank/DDBJ databases">
        <authorList>
            <person name="de Groot N.N."/>
        </authorList>
    </citation>
    <scope>NUCLEOTIDE SEQUENCE [LARGE SCALE GENOMIC DNA]</scope>
    <source>
        <strain evidence="2 3">DSM 15827</strain>
    </source>
</reference>
<name>A0A1H9MPZ8_9LACT</name>
<keyword evidence="1" id="KW-0812">Transmembrane</keyword>
<organism evidence="2 3">
    <name type="scientific">Granulicatella balaenopterae</name>
    <dbReference type="NCBI Taxonomy" id="137733"/>
    <lineage>
        <taxon>Bacteria</taxon>
        <taxon>Bacillati</taxon>
        <taxon>Bacillota</taxon>
        <taxon>Bacilli</taxon>
        <taxon>Lactobacillales</taxon>
        <taxon>Carnobacteriaceae</taxon>
        <taxon>Granulicatella</taxon>
    </lineage>
</organism>
<keyword evidence="3" id="KW-1185">Reference proteome</keyword>
<dbReference type="OrthoDB" id="2139526at2"/>
<keyword evidence="1" id="KW-0472">Membrane</keyword>
<dbReference type="EMBL" id="FOGF01000029">
    <property type="protein sequence ID" value="SER25780.1"/>
    <property type="molecule type" value="Genomic_DNA"/>
</dbReference>
<evidence type="ECO:0000313" key="3">
    <source>
        <dbReference type="Proteomes" id="UP000198556"/>
    </source>
</evidence>
<keyword evidence="1" id="KW-1133">Transmembrane helix</keyword>
<dbReference type="Proteomes" id="UP000198556">
    <property type="component" value="Unassembled WGS sequence"/>
</dbReference>
<feature type="transmembrane region" description="Helical" evidence="1">
    <location>
        <begin position="33"/>
        <end position="53"/>
    </location>
</feature>
<proteinExistence type="predicted"/>
<evidence type="ECO:0000256" key="1">
    <source>
        <dbReference type="SAM" id="Phobius"/>
    </source>
</evidence>
<protein>
    <submittedName>
        <fullName evidence="2">Thiamine transporter</fullName>
    </submittedName>
</protein>